<comment type="caution">
    <text evidence="2">The sequence shown here is derived from an EMBL/GenBank/DDBJ whole genome shotgun (WGS) entry which is preliminary data.</text>
</comment>
<feature type="compositionally biased region" description="Low complexity" evidence="1">
    <location>
        <begin position="8"/>
        <end position="23"/>
    </location>
</feature>
<organism evidence="2">
    <name type="scientific">marine sediment metagenome</name>
    <dbReference type="NCBI Taxonomy" id="412755"/>
    <lineage>
        <taxon>unclassified sequences</taxon>
        <taxon>metagenomes</taxon>
        <taxon>ecological metagenomes</taxon>
    </lineage>
</organism>
<proteinExistence type="predicted"/>
<gene>
    <name evidence="2" type="ORF">MGSAQ_001893</name>
</gene>
<reference evidence="2" key="1">
    <citation type="submission" date="2013-11" db="EMBL/GenBank/DDBJ databases">
        <title>Microbial diversity, functional groups and degradation webs in Northern and Southern Mediterranean and Red Sea marine crude oil polluted sites.</title>
        <authorList>
            <person name="Daffonchio D."/>
            <person name="Mapelli F."/>
            <person name="Ferrer M."/>
            <person name="Richter M."/>
            <person name="Cherif A."/>
            <person name="Malkawi H.I."/>
            <person name="Yakimov M.M."/>
            <person name="Abdel-Fattah Y.R."/>
            <person name="Blaghen M."/>
            <person name="Golyshin P.N."/>
            <person name="Kalogerakis N."/>
            <person name="Boon N."/>
            <person name="Magagnini M."/>
            <person name="Fava F."/>
        </authorList>
    </citation>
    <scope>NUCLEOTIDE SEQUENCE</scope>
</reference>
<protein>
    <submittedName>
        <fullName evidence="2">Uncharacterized protein</fullName>
    </submittedName>
</protein>
<dbReference type="AlphaFoldDB" id="A0A1B6NTH5"/>
<sequence>MSCARCGRTASSTRPPMRPRPSCRCGRCRTGTIRRSAGRCRRATISPTRSAAS</sequence>
<accession>A0A1B6NTH5</accession>
<evidence type="ECO:0000256" key="1">
    <source>
        <dbReference type="SAM" id="MobiDB-lite"/>
    </source>
</evidence>
<feature type="region of interest" description="Disordered" evidence="1">
    <location>
        <begin position="1"/>
        <end position="23"/>
    </location>
</feature>
<name>A0A1B6NTH5_9ZZZZ</name>
<dbReference type="EMBL" id="AYSL01001043">
    <property type="protein sequence ID" value="KTF06611.1"/>
    <property type="molecule type" value="Genomic_DNA"/>
</dbReference>
<evidence type="ECO:0000313" key="2">
    <source>
        <dbReference type="EMBL" id="KTF06611.1"/>
    </source>
</evidence>